<sequence length="245" mass="27871">MAPRSSHEVPGNQRGRYDRQRPDGSVVINVPSGFDFVISGASVARNGMGRLLAEGLRHNESLYWTTRSDFEGPVIDQVYCDRIDNPPQRFESIIQEVMYEADEFSAVSHTPSHFADHEGSRTYRLSPYEEPHPYSLPGRRDIESTRRQSSHDSPIYDSDYQERARRASQAYGQLPIYDDPGLLHTTQGSYSDVPPPYSSHEHPPPYTGTSRTQDEIDDMVPARPRSGGDNFDGRRRRSSLSRRTR</sequence>
<feature type="region of interest" description="Disordered" evidence="1">
    <location>
        <begin position="1"/>
        <end position="24"/>
    </location>
</feature>
<dbReference type="AlphaFoldDB" id="A0A8H3FSP4"/>
<evidence type="ECO:0000256" key="1">
    <source>
        <dbReference type="SAM" id="MobiDB-lite"/>
    </source>
</evidence>
<evidence type="ECO:0000313" key="2">
    <source>
        <dbReference type="EMBL" id="CAF9926616.1"/>
    </source>
</evidence>
<organism evidence="2 3">
    <name type="scientific">Alectoria fallacina</name>
    <dbReference type="NCBI Taxonomy" id="1903189"/>
    <lineage>
        <taxon>Eukaryota</taxon>
        <taxon>Fungi</taxon>
        <taxon>Dikarya</taxon>
        <taxon>Ascomycota</taxon>
        <taxon>Pezizomycotina</taxon>
        <taxon>Lecanoromycetes</taxon>
        <taxon>OSLEUM clade</taxon>
        <taxon>Lecanoromycetidae</taxon>
        <taxon>Lecanorales</taxon>
        <taxon>Lecanorineae</taxon>
        <taxon>Parmeliaceae</taxon>
        <taxon>Alectoria</taxon>
    </lineage>
</organism>
<protein>
    <submittedName>
        <fullName evidence="2">Uncharacterized protein</fullName>
    </submittedName>
</protein>
<feature type="compositionally biased region" description="Basic residues" evidence="1">
    <location>
        <begin position="234"/>
        <end position="245"/>
    </location>
</feature>
<feature type="compositionally biased region" description="Basic and acidic residues" evidence="1">
    <location>
        <begin position="114"/>
        <end position="150"/>
    </location>
</feature>
<accession>A0A8H3FSP4</accession>
<feature type="region of interest" description="Disordered" evidence="1">
    <location>
        <begin position="110"/>
        <end position="245"/>
    </location>
</feature>
<gene>
    <name evidence="2" type="ORF">ALECFALPRED_003485</name>
</gene>
<dbReference type="Proteomes" id="UP000664203">
    <property type="component" value="Unassembled WGS sequence"/>
</dbReference>
<comment type="caution">
    <text evidence="2">The sequence shown here is derived from an EMBL/GenBank/DDBJ whole genome shotgun (WGS) entry which is preliminary data.</text>
</comment>
<reference evidence="2" key="1">
    <citation type="submission" date="2021-03" db="EMBL/GenBank/DDBJ databases">
        <authorList>
            <person name="Tagirdzhanova G."/>
        </authorList>
    </citation>
    <scope>NUCLEOTIDE SEQUENCE</scope>
</reference>
<evidence type="ECO:0000313" key="3">
    <source>
        <dbReference type="Proteomes" id="UP000664203"/>
    </source>
</evidence>
<name>A0A8H3FSP4_9LECA</name>
<dbReference type="EMBL" id="CAJPDR010000216">
    <property type="protein sequence ID" value="CAF9926616.1"/>
    <property type="molecule type" value="Genomic_DNA"/>
</dbReference>
<proteinExistence type="predicted"/>
<keyword evidence="3" id="KW-1185">Reference proteome</keyword>